<evidence type="ECO:0008006" key="4">
    <source>
        <dbReference type="Google" id="ProtNLM"/>
    </source>
</evidence>
<dbReference type="EMBL" id="FPAS01000001">
    <property type="protein sequence ID" value="SFT37107.1"/>
    <property type="molecule type" value="Genomic_DNA"/>
</dbReference>
<sequence>MKNYTWLISVLVMLFFVSCSAPEVENYRDWEEELIGYGQIGFSPESMTKTFYYFGNRAMDDTKYRKIKDSSSFNFNGDTVTIANLRLVQMIPEEWWRNMKKDNNFNQDFLEVKDSSSFVISQQKDFLCLEKLSGALQIPPKLFLKMASKATPTNFTYLDYEEYNKSYVHFQYGLKSDSKILIATDKYDLNSDSTYFQYNSNLNHRDSLVVNSFLNVLIERRYQDKLSTTACSFPWVLDIRMVYNDSLFYFDENTIPFDVQSLVEYFIYQINLDKDKKMSALDAYPSLDTIFPLDNYPVAISLPEVPLTEIAR</sequence>
<proteinExistence type="predicted"/>
<dbReference type="Proteomes" id="UP000236454">
    <property type="component" value="Unassembled WGS sequence"/>
</dbReference>
<keyword evidence="3" id="KW-1185">Reference proteome</keyword>
<evidence type="ECO:0000313" key="3">
    <source>
        <dbReference type="Proteomes" id="UP000236454"/>
    </source>
</evidence>
<organism evidence="2 3">
    <name type="scientific">Lishizhenia tianjinensis</name>
    <dbReference type="NCBI Taxonomy" id="477690"/>
    <lineage>
        <taxon>Bacteria</taxon>
        <taxon>Pseudomonadati</taxon>
        <taxon>Bacteroidota</taxon>
        <taxon>Flavobacteriia</taxon>
        <taxon>Flavobacteriales</taxon>
        <taxon>Crocinitomicaceae</taxon>
        <taxon>Lishizhenia</taxon>
    </lineage>
</organism>
<evidence type="ECO:0000256" key="1">
    <source>
        <dbReference type="SAM" id="SignalP"/>
    </source>
</evidence>
<reference evidence="2 3" key="1">
    <citation type="submission" date="2016-10" db="EMBL/GenBank/DDBJ databases">
        <authorList>
            <person name="de Groot N.N."/>
        </authorList>
    </citation>
    <scope>NUCLEOTIDE SEQUENCE [LARGE SCALE GENOMIC DNA]</scope>
    <source>
        <strain evidence="2 3">CGMCC 1.7005</strain>
    </source>
</reference>
<dbReference type="RefSeq" id="WP_090245244.1">
    <property type="nucleotide sequence ID" value="NZ_FPAS01000001.1"/>
</dbReference>
<name>A0A1I6XG41_9FLAO</name>
<accession>A0A1I6XG41</accession>
<dbReference type="OrthoDB" id="9898106at2"/>
<dbReference type="PROSITE" id="PS51257">
    <property type="entry name" value="PROKAR_LIPOPROTEIN"/>
    <property type="match status" value="1"/>
</dbReference>
<gene>
    <name evidence="2" type="ORF">SAMN05216474_0165</name>
</gene>
<dbReference type="AlphaFoldDB" id="A0A1I6XG41"/>
<feature type="chain" id="PRO_5014796325" description="Lipoprotein" evidence="1">
    <location>
        <begin position="22"/>
        <end position="312"/>
    </location>
</feature>
<evidence type="ECO:0000313" key="2">
    <source>
        <dbReference type="EMBL" id="SFT37107.1"/>
    </source>
</evidence>
<dbReference type="STRING" id="477690.SAMN05216474_0165"/>
<protein>
    <recommendedName>
        <fullName evidence="4">Lipoprotein</fullName>
    </recommendedName>
</protein>
<keyword evidence="1" id="KW-0732">Signal</keyword>
<feature type="signal peptide" evidence="1">
    <location>
        <begin position="1"/>
        <end position="21"/>
    </location>
</feature>